<accession>A0AAW7XIK9</accession>
<dbReference type="Gene3D" id="3.30.300.90">
    <property type="entry name" value="BolA-like"/>
    <property type="match status" value="1"/>
</dbReference>
<evidence type="ECO:0000313" key="3">
    <source>
        <dbReference type="EMBL" id="MDO6452700.1"/>
    </source>
</evidence>
<dbReference type="Proteomes" id="UP001177341">
    <property type="component" value="Unassembled WGS sequence"/>
</dbReference>
<dbReference type="GeneID" id="89456982"/>
<name>A0AAW7XIK9_9GAMM</name>
<comment type="caution">
    <text evidence="3">The sequence shown here is derived from an EMBL/GenBank/DDBJ whole genome shotgun (WGS) entry which is preliminary data.</text>
</comment>
<evidence type="ECO:0000313" key="5">
    <source>
        <dbReference type="Proteomes" id="UP001169862"/>
    </source>
</evidence>
<dbReference type="Pfam" id="PF01722">
    <property type="entry name" value="BolA"/>
    <property type="match status" value="1"/>
</dbReference>
<protein>
    <submittedName>
        <fullName evidence="3">BolA family protein</fullName>
    </submittedName>
</protein>
<dbReference type="PANTHER" id="PTHR46229">
    <property type="entry name" value="BOLA TRANSCRIPTION REGULATOR"/>
    <property type="match status" value="1"/>
</dbReference>
<keyword evidence="6" id="KW-1185">Reference proteome</keyword>
<reference evidence="3" key="1">
    <citation type="submission" date="2023-07" db="EMBL/GenBank/DDBJ databases">
        <title>Genome content predicts the carbon catabolic preferences of heterotrophic bacteria.</title>
        <authorList>
            <person name="Gralka M."/>
        </authorList>
    </citation>
    <scope>NUCLEOTIDE SEQUENCE</scope>
    <source>
        <strain evidence="4">5G01</strain>
        <strain evidence="3">I2M16</strain>
    </source>
</reference>
<dbReference type="RefSeq" id="WP_075172819.1">
    <property type="nucleotide sequence ID" value="NZ_CAXHZV010000002.1"/>
</dbReference>
<dbReference type="PIRSF" id="PIRSF003113">
    <property type="entry name" value="BolA"/>
    <property type="match status" value="1"/>
</dbReference>
<dbReference type="AlphaFoldDB" id="A0AAW7XIK9"/>
<evidence type="ECO:0000256" key="2">
    <source>
        <dbReference type="RuleBase" id="RU003860"/>
    </source>
</evidence>
<dbReference type="EMBL" id="JAUOPG010000002">
    <property type="protein sequence ID" value="MDO6452700.1"/>
    <property type="molecule type" value="Genomic_DNA"/>
</dbReference>
<dbReference type="EMBL" id="JAUYVO010000002">
    <property type="protein sequence ID" value="MDP2521663.1"/>
    <property type="molecule type" value="Genomic_DNA"/>
</dbReference>
<dbReference type="InterPro" id="IPR002634">
    <property type="entry name" value="BolA"/>
</dbReference>
<dbReference type="Proteomes" id="UP001169862">
    <property type="component" value="Unassembled WGS sequence"/>
</dbReference>
<evidence type="ECO:0000256" key="1">
    <source>
        <dbReference type="ARBA" id="ARBA00005578"/>
    </source>
</evidence>
<dbReference type="InterPro" id="IPR036065">
    <property type="entry name" value="BolA-like_sf"/>
</dbReference>
<dbReference type="InterPro" id="IPR050961">
    <property type="entry name" value="BolA/IbaG_stress_morph_reg"/>
</dbReference>
<dbReference type="SUPFAM" id="SSF82657">
    <property type="entry name" value="BolA-like"/>
    <property type="match status" value="1"/>
</dbReference>
<sequence length="80" mass="8929">MQAEEVKQIIESHLSDAEVMTAGEGCDFQVTVISPQFAGLMPVKKQQLVYQCLNEYIANGTIHALTIKTYTPEQWQSLQG</sequence>
<evidence type="ECO:0000313" key="6">
    <source>
        <dbReference type="Proteomes" id="UP001177341"/>
    </source>
</evidence>
<gene>
    <name evidence="3" type="ORF">Q4490_03895</name>
    <name evidence="4" type="ORF">Q8W30_03680</name>
</gene>
<evidence type="ECO:0000313" key="4">
    <source>
        <dbReference type="EMBL" id="MDP2521663.1"/>
    </source>
</evidence>
<organism evidence="3 5">
    <name type="scientific">Neptunomonas phycophila</name>
    <dbReference type="NCBI Taxonomy" id="1572645"/>
    <lineage>
        <taxon>Bacteria</taxon>
        <taxon>Pseudomonadati</taxon>
        <taxon>Pseudomonadota</taxon>
        <taxon>Gammaproteobacteria</taxon>
        <taxon>Oceanospirillales</taxon>
        <taxon>Oceanospirillaceae</taxon>
        <taxon>Neptunomonas</taxon>
    </lineage>
</organism>
<dbReference type="PANTHER" id="PTHR46229:SF4">
    <property type="entry name" value="ACID STRESS PROTEIN IBAG"/>
    <property type="match status" value="1"/>
</dbReference>
<comment type="similarity">
    <text evidence="1 2">Belongs to the BolA/IbaG family.</text>
</comment>
<proteinExistence type="inferred from homology"/>